<sequence>MKSFFFCYNGSVASYLKHIKGIPFITQAISPKDGQHFWLFEQTEELSQGLRDYKAMREQQKQA</sequence>
<comment type="caution">
    <text evidence="2">The sequence shown here is derived from an EMBL/GenBank/DDBJ whole genome shotgun (WGS) entry which is preliminary data.</text>
</comment>
<evidence type="ECO:0000313" key="4">
    <source>
        <dbReference type="Proteomes" id="UP000317180"/>
    </source>
</evidence>
<evidence type="ECO:0000313" key="3">
    <source>
        <dbReference type="Proteomes" id="UP000276178"/>
    </source>
</evidence>
<gene>
    <name evidence="1" type="ORF">BAG01nite_12870</name>
    <name evidence="2" type="ORF">EB820_14520</name>
</gene>
<accession>A0A3M8ASF1</accession>
<evidence type="ECO:0008006" key="5">
    <source>
        <dbReference type="Google" id="ProtNLM"/>
    </source>
</evidence>
<keyword evidence="4" id="KW-1185">Reference proteome</keyword>
<dbReference type="Proteomes" id="UP000276178">
    <property type="component" value="Unassembled WGS sequence"/>
</dbReference>
<protein>
    <recommendedName>
        <fullName evidence="5">DUF5659 domain-containing protein</fullName>
    </recommendedName>
</protein>
<dbReference type="OrthoDB" id="2932668at2"/>
<dbReference type="EMBL" id="RHHN01000042">
    <property type="protein sequence ID" value="RNB54124.1"/>
    <property type="molecule type" value="Genomic_DNA"/>
</dbReference>
<dbReference type="GeneID" id="82810815"/>
<dbReference type="RefSeq" id="WP_122953036.1">
    <property type="nucleotide sequence ID" value="NZ_BJOD01000011.1"/>
</dbReference>
<organism evidence="2 3">
    <name type="scientific">Brevibacillus agri</name>
    <dbReference type="NCBI Taxonomy" id="51101"/>
    <lineage>
        <taxon>Bacteria</taxon>
        <taxon>Bacillati</taxon>
        <taxon>Bacillota</taxon>
        <taxon>Bacilli</taxon>
        <taxon>Bacillales</taxon>
        <taxon>Paenibacillaceae</taxon>
        <taxon>Brevibacillus</taxon>
    </lineage>
</organism>
<evidence type="ECO:0000313" key="1">
    <source>
        <dbReference type="EMBL" id="GED25185.1"/>
    </source>
</evidence>
<dbReference type="Proteomes" id="UP000317180">
    <property type="component" value="Unassembled WGS sequence"/>
</dbReference>
<evidence type="ECO:0000313" key="2">
    <source>
        <dbReference type="EMBL" id="RNB54124.1"/>
    </source>
</evidence>
<dbReference type="AlphaFoldDB" id="A0A3M8ASF1"/>
<dbReference type="EMBL" id="BJOD01000011">
    <property type="protein sequence ID" value="GED25185.1"/>
    <property type="molecule type" value="Genomic_DNA"/>
</dbReference>
<reference evidence="1 4" key="2">
    <citation type="submission" date="2019-06" db="EMBL/GenBank/DDBJ databases">
        <title>Whole genome shotgun sequence of Brevibacillus agri NBRC 15538.</title>
        <authorList>
            <person name="Hosoyama A."/>
            <person name="Uohara A."/>
            <person name="Ohji S."/>
            <person name="Ichikawa N."/>
        </authorList>
    </citation>
    <scope>NUCLEOTIDE SEQUENCE [LARGE SCALE GENOMIC DNA]</scope>
    <source>
        <strain evidence="1 4">NBRC 15538</strain>
    </source>
</reference>
<name>A0A3M8ASF1_9BACL</name>
<reference evidence="2 3" key="1">
    <citation type="submission" date="2018-10" db="EMBL/GenBank/DDBJ databases">
        <title>Phylogenomics of Brevibacillus.</title>
        <authorList>
            <person name="Dunlap C."/>
        </authorList>
    </citation>
    <scope>NUCLEOTIDE SEQUENCE [LARGE SCALE GENOMIC DNA]</scope>
    <source>
        <strain evidence="2 3">NRRL NRS 1219</strain>
    </source>
</reference>
<proteinExistence type="predicted"/>